<keyword evidence="4 6" id="KW-1133">Transmembrane helix</keyword>
<protein>
    <submittedName>
        <fullName evidence="7">Lysylphosphatidylglycerol synthase domain-containing protein</fullName>
    </submittedName>
</protein>
<evidence type="ECO:0000256" key="3">
    <source>
        <dbReference type="ARBA" id="ARBA00022692"/>
    </source>
</evidence>
<evidence type="ECO:0000256" key="1">
    <source>
        <dbReference type="ARBA" id="ARBA00004651"/>
    </source>
</evidence>
<feature type="transmembrane region" description="Helical" evidence="6">
    <location>
        <begin position="196"/>
        <end position="219"/>
    </location>
</feature>
<accession>A0ABV5YQE1</accession>
<keyword evidence="8" id="KW-1185">Reference proteome</keyword>
<name>A0ABV5YQE1_9ACTN</name>
<feature type="transmembrane region" description="Helical" evidence="6">
    <location>
        <begin position="225"/>
        <end position="246"/>
    </location>
</feature>
<sequence>MTAARRWARRTVTIVVLAASAAFLVRSCTSGSADVAGTVARIGPWLLVAEVPLLAGLWLTALAWREPLRHLSGPLSRAQAVRLFAAGQLGKYVPGVMWSVILQARLAEATGITTAQIAAAFGVYAAVSIVTGVAVGAPVAVLAAAGPLLAVLGAVAAGALLAATPYAVTAAIGLARRVPVIGHRLTAVPRDTLRRSVLLNTASWLVSGAHLWVLAVALGAGWESALIPCLGGFALSTALGSLVVVVPDGIGIRESVLALALTSCLPPAEAAVAALGSRLLLASADVIAFAYGTWAGRRARRPLAVRHTIGELP</sequence>
<reference evidence="7 8" key="1">
    <citation type="submission" date="2024-09" db="EMBL/GenBank/DDBJ databases">
        <authorList>
            <person name="Sun Q."/>
            <person name="Mori K."/>
        </authorList>
    </citation>
    <scope>NUCLEOTIDE SEQUENCE [LARGE SCALE GENOMIC DNA]</scope>
    <source>
        <strain evidence="7 8">TBRC 0563</strain>
    </source>
</reference>
<organism evidence="7 8">
    <name type="scientific">Actinoallomurus acaciae</name>
    <dbReference type="NCBI Taxonomy" id="502577"/>
    <lineage>
        <taxon>Bacteria</taxon>
        <taxon>Bacillati</taxon>
        <taxon>Actinomycetota</taxon>
        <taxon>Actinomycetes</taxon>
        <taxon>Streptosporangiales</taxon>
        <taxon>Thermomonosporaceae</taxon>
        <taxon>Actinoallomurus</taxon>
    </lineage>
</organism>
<comment type="caution">
    <text evidence="7">The sequence shown here is derived from an EMBL/GenBank/DDBJ whole genome shotgun (WGS) entry which is preliminary data.</text>
</comment>
<evidence type="ECO:0000256" key="2">
    <source>
        <dbReference type="ARBA" id="ARBA00022475"/>
    </source>
</evidence>
<evidence type="ECO:0000256" key="5">
    <source>
        <dbReference type="ARBA" id="ARBA00023136"/>
    </source>
</evidence>
<keyword evidence="5 6" id="KW-0472">Membrane</keyword>
<evidence type="ECO:0000313" key="8">
    <source>
        <dbReference type="Proteomes" id="UP001589627"/>
    </source>
</evidence>
<evidence type="ECO:0000256" key="6">
    <source>
        <dbReference type="SAM" id="Phobius"/>
    </source>
</evidence>
<dbReference type="Pfam" id="PF03706">
    <property type="entry name" value="LPG_synthase_TM"/>
    <property type="match status" value="1"/>
</dbReference>
<comment type="subcellular location">
    <subcellularLocation>
        <location evidence="1">Cell membrane</location>
        <topology evidence="1">Multi-pass membrane protein</topology>
    </subcellularLocation>
</comment>
<proteinExistence type="predicted"/>
<keyword evidence="3 6" id="KW-0812">Transmembrane</keyword>
<keyword evidence="2" id="KW-1003">Cell membrane</keyword>
<feature type="transmembrane region" description="Helical" evidence="6">
    <location>
        <begin position="151"/>
        <end position="175"/>
    </location>
</feature>
<dbReference type="EMBL" id="JBHLZP010000362">
    <property type="protein sequence ID" value="MFB9837281.1"/>
    <property type="molecule type" value="Genomic_DNA"/>
</dbReference>
<feature type="transmembrane region" description="Helical" evidence="6">
    <location>
        <begin position="121"/>
        <end position="145"/>
    </location>
</feature>
<gene>
    <name evidence="7" type="ORF">ACFFNX_34420</name>
</gene>
<evidence type="ECO:0000313" key="7">
    <source>
        <dbReference type="EMBL" id="MFB9837281.1"/>
    </source>
</evidence>
<dbReference type="Proteomes" id="UP001589627">
    <property type="component" value="Unassembled WGS sequence"/>
</dbReference>
<dbReference type="RefSeq" id="WP_378210094.1">
    <property type="nucleotide sequence ID" value="NZ_JBHLZP010000362.1"/>
</dbReference>
<dbReference type="InterPro" id="IPR022791">
    <property type="entry name" value="L-PG_synthase/AglD"/>
</dbReference>
<feature type="transmembrane region" description="Helical" evidence="6">
    <location>
        <begin position="42"/>
        <end position="64"/>
    </location>
</feature>
<evidence type="ECO:0000256" key="4">
    <source>
        <dbReference type="ARBA" id="ARBA00022989"/>
    </source>
</evidence>